<organism evidence="1 2">
    <name type="scientific">Rossellomorea vietnamensis</name>
    <dbReference type="NCBI Taxonomy" id="218284"/>
    <lineage>
        <taxon>Bacteria</taxon>
        <taxon>Bacillati</taxon>
        <taxon>Bacillota</taxon>
        <taxon>Bacilli</taxon>
        <taxon>Bacillales</taxon>
        <taxon>Bacillaceae</taxon>
        <taxon>Rossellomorea</taxon>
    </lineage>
</organism>
<reference evidence="1 2" key="1">
    <citation type="submission" date="2019-08" db="EMBL/GenBank/DDBJ databases">
        <title>Bacillus genomes from the desert of Cuatro Cienegas, Coahuila.</title>
        <authorList>
            <person name="Olmedo-Alvarez G."/>
        </authorList>
    </citation>
    <scope>NUCLEOTIDE SEQUENCE [LARGE SCALE GENOMIC DNA]</scope>
    <source>
        <strain evidence="1 2">CH34_1T</strain>
    </source>
</reference>
<dbReference type="Proteomes" id="UP000322267">
    <property type="component" value="Unassembled WGS sequence"/>
</dbReference>
<name>A0A5D4NRU1_9BACI</name>
<dbReference type="OrthoDB" id="2891085at2"/>
<sequence>MSIQKEDLHLLIDLVNEKDTNLVYNILRVVIEKENEKETIVEADNTPLTEKEKKILKQVEVDIENDHLIDWEDLNG</sequence>
<protein>
    <submittedName>
        <fullName evidence="1">Uncharacterized protein</fullName>
    </submittedName>
</protein>
<dbReference type="AlphaFoldDB" id="A0A5D4NRU1"/>
<dbReference type="RefSeq" id="WP_148939690.1">
    <property type="nucleotide sequence ID" value="NZ_VTEI01000004.1"/>
</dbReference>
<evidence type="ECO:0000313" key="1">
    <source>
        <dbReference type="EMBL" id="TYS17075.1"/>
    </source>
</evidence>
<accession>A0A5D4NRU1</accession>
<proteinExistence type="predicted"/>
<evidence type="ECO:0000313" key="2">
    <source>
        <dbReference type="Proteomes" id="UP000322267"/>
    </source>
</evidence>
<comment type="caution">
    <text evidence="1">The sequence shown here is derived from an EMBL/GenBank/DDBJ whole genome shotgun (WGS) entry which is preliminary data.</text>
</comment>
<gene>
    <name evidence="1" type="ORF">FZC78_10665</name>
</gene>
<dbReference type="EMBL" id="VTEI01000004">
    <property type="protein sequence ID" value="TYS17075.1"/>
    <property type="molecule type" value="Genomic_DNA"/>
</dbReference>